<dbReference type="RefSeq" id="XP_022775592.1">
    <property type="nucleotide sequence ID" value="XM_022919857.1"/>
</dbReference>
<keyword evidence="5" id="KW-1185">Reference proteome</keyword>
<dbReference type="InterPro" id="IPR006501">
    <property type="entry name" value="Pectinesterase_inhib_dom"/>
</dbReference>
<feature type="signal peptide" evidence="3">
    <location>
        <begin position="1"/>
        <end position="27"/>
    </location>
</feature>
<dbReference type="Proteomes" id="UP000515121">
    <property type="component" value="Unplaced"/>
</dbReference>
<dbReference type="InterPro" id="IPR051955">
    <property type="entry name" value="PME_Inhibitor"/>
</dbReference>
<dbReference type="Pfam" id="PF04043">
    <property type="entry name" value="PMEI"/>
    <property type="match status" value="1"/>
</dbReference>
<comment type="similarity">
    <text evidence="2">Belongs to the PMEI family.</text>
</comment>
<dbReference type="InterPro" id="IPR035513">
    <property type="entry name" value="Invertase/methylesterase_inhib"/>
</dbReference>
<keyword evidence="1 3" id="KW-0732">Signal</keyword>
<proteinExistence type="inferred from homology"/>
<reference evidence="6" key="1">
    <citation type="submission" date="2025-08" db="UniProtKB">
        <authorList>
            <consortium name="RefSeq"/>
        </authorList>
    </citation>
    <scope>IDENTIFICATION</scope>
    <source>
        <tissue evidence="6">Fruit stalk</tissue>
    </source>
</reference>
<gene>
    <name evidence="6" type="primary">LOC111317430</name>
</gene>
<dbReference type="KEGG" id="dzi:111317430"/>
<dbReference type="PANTHER" id="PTHR31080:SF274">
    <property type="entry name" value="PECTINESTERASE_PECTINESTERASE INHIBITOR 26"/>
    <property type="match status" value="1"/>
</dbReference>
<evidence type="ECO:0000256" key="3">
    <source>
        <dbReference type="SAM" id="SignalP"/>
    </source>
</evidence>
<evidence type="ECO:0000259" key="4">
    <source>
        <dbReference type="SMART" id="SM00856"/>
    </source>
</evidence>
<name>A0A6P6BEQ7_DURZI</name>
<feature type="domain" description="Pectinesterase inhibitor" evidence="4">
    <location>
        <begin position="25"/>
        <end position="159"/>
    </location>
</feature>
<dbReference type="CDD" id="cd15800">
    <property type="entry name" value="PMEI-like_2"/>
    <property type="match status" value="1"/>
</dbReference>
<protein>
    <submittedName>
        <fullName evidence="6">Uncharacterized protein LOC111317430</fullName>
    </submittedName>
</protein>
<dbReference type="NCBIfam" id="TIGR01614">
    <property type="entry name" value="PME_inhib"/>
    <property type="match status" value="1"/>
</dbReference>
<dbReference type="OrthoDB" id="770764at2759"/>
<dbReference type="Gene3D" id="1.20.140.40">
    <property type="entry name" value="Invertase/pectin methylesterase inhibitor family protein"/>
    <property type="match status" value="1"/>
</dbReference>
<sequence length="165" mass="17502">MAIKHLSPFSLVFLATATFLLAGQTAARILDGDLCRKTDYPPLCKRAVKGSVSDPKLATELAVKALIDQTMGAKALAAKLGKSPKLDNCLTSYDDAIDNLKKSLDNINHKDPGSLMSNLSAVVADYETCDDAFAEAGQRSPLAATNKKSSHMASNCLALGSQIKF</sequence>
<dbReference type="GeneID" id="111317430"/>
<dbReference type="SMART" id="SM00856">
    <property type="entry name" value="PMEI"/>
    <property type="match status" value="1"/>
</dbReference>
<evidence type="ECO:0000313" key="5">
    <source>
        <dbReference type="Proteomes" id="UP000515121"/>
    </source>
</evidence>
<dbReference type="GO" id="GO:0004857">
    <property type="term" value="F:enzyme inhibitor activity"/>
    <property type="evidence" value="ECO:0007669"/>
    <property type="project" value="InterPro"/>
</dbReference>
<organism evidence="5 6">
    <name type="scientific">Durio zibethinus</name>
    <name type="common">Durian</name>
    <dbReference type="NCBI Taxonomy" id="66656"/>
    <lineage>
        <taxon>Eukaryota</taxon>
        <taxon>Viridiplantae</taxon>
        <taxon>Streptophyta</taxon>
        <taxon>Embryophyta</taxon>
        <taxon>Tracheophyta</taxon>
        <taxon>Spermatophyta</taxon>
        <taxon>Magnoliopsida</taxon>
        <taxon>eudicotyledons</taxon>
        <taxon>Gunneridae</taxon>
        <taxon>Pentapetalae</taxon>
        <taxon>rosids</taxon>
        <taxon>malvids</taxon>
        <taxon>Malvales</taxon>
        <taxon>Malvaceae</taxon>
        <taxon>Helicteroideae</taxon>
        <taxon>Durio</taxon>
    </lineage>
</organism>
<feature type="chain" id="PRO_5028281400" evidence="3">
    <location>
        <begin position="28"/>
        <end position="165"/>
    </location>
</feature>
<dbReference type="SUPFAM" id="SSF101148">
    <property type="entry name" value="Plant invertase/pectin methylesterase inhibitor"/>
    <property type="match status" value="1"/>
</dbReference>
<dbReference type="PANTHER" id="PTHR31080">
    <property type="entry name" value="PECTINESTERASE INHIBITOR-LIKE"/>
    <property type="match status" value="1"/>
</dbReference>
<evidence type="ECO:0000256" key="2">
    <source>
        <dbReference type="ARBA" id="ARBA00038471"/>
    </source>
</evidence>
<accession>A0A6P6BEQ7</accession>
<evidence type="ECO:0000256" key="1">
    <source>
        <dbReference type="ARBA" id="ARBA00022729"/>
    </source>
</evidence>
<dbReference type="AlphaFoldDB" id="A0A6P6BEQ7"/>
<evidence type="ECO:0000313" key="6">
    <source>
        <dbReference type="RefSeq" id="XP_022775592.1"/>
    </source>
</evidence>